<dbReference type="PANTHER" id="PTHR11709">
    <property type="entry name" value="MULTI-COPPER OXIDASE"/>
    <property type="match status" value="1"/>
</dbReference>
<evidence type="ECO:0000259" key="4">
    <source>
        <dbReference type="Pfam" id="PF07731"/>
    </source>
</evidence>
<evidence type="ECO:0000256" key="2">
    <source>
        <dbReference type="ARBA" id="ARBA00023002"/>
    </source>
</evidence>
<dbReference type="PROSITE" id="PS00080">
    <property type="entry name" value="MULTICOPPER_OXIDASE2"/>
    <property type="match status" value="1"/>
</dbReference>
<evidence type="ECO:0000313" key="7">
    <source>
        <dbReference type="Proteomes" id="UP001164965"/>
    </source>
</evidence>
<proteinExistence type="predicted"/>
<dbReference type="InterPro" id="IPR011707">
    <property type="entry name" value="Cu-oxidase-like_N"/>
</dbReference>
<keyword evidence="1" id="KW-0479">Metal-binding</keyword>
<dbReference type="RefSeq" id="WP_265385038.1">
    <property type="nucleotide sequence ID" value="NZ_CP110617.1"/>
</dbReference>
<dbReference type="SUPFAM" id="SSF49503">
    <property type="entry name" value="Cupredoxins"/>
    <property type="match status" value="3"/>
</dbReference>
<evidence type="ECO:0000256" key="1">
    <source>
        <dbReference type="ARBA" id="ARBA00022723"/>
    </source>
</evidence>
<feature type="domain" description="Plastocyanin-like" evidence="5">
    <location>
        <begin position="68"/>
        <end position="180"/>
    </location>
</feature>
<dbReference type="InterPro" id="IPR001117">
    <property type="entry name" value="Cu-oxidase_2nd"/>
</dbReference>
<gene>
    <name evidence="6" type="ORF">RHODO2019_18770</name>
</gene>
<dbReference type="Pfam" id="PF07731">
    <property type="entry name" value="Cu-oxidase_2"/>
    <property type="match status" value="1"/>
</dbReference>
<evidence type="ECO:0000313" key="6">
    <source>
        <dbReference type="EMBL" id="UZJ26934.1"/>
    </source>
</evidence>
<keyword evidence="6" id="KW-0614">Plasmid</keyword>
<dbReference type="EMBL" id="CP110617">
    <property type="protein sequence ID" value="UZJ26934.1"/>
    <property type="molecule type" value="Genomic_DNA"/>
</dbReference>
<dbReference type="InterPro" id="IPR008972">
    <property type="entry name" value="Cupredoxin"/>
</dbReference>
<dbReference type="PROSITE" id="PS51318">
    <property type="entry name" value="TAT"/>
    <property type="match status" value="1"/>
</dbReference>
<name>A0ABY6P5J2_9NOCA</name>
<keyword evidence="2" id="KW-0560">Oxidoreductase</keyword>
<dbReference type="InterPro" id="IPR006311">
    <property type="entry name" value="TAT_signal"/>
</dbReference>
<dbReference type="CDD" id="cd13900">
    <property type="entry name" value="CuRO_3_Tth-MCO_like"/>
    <property type="match status" value="1"/>
</dbReference>
<keyword evidence="7" id="KW-1185">Reference proteome</keyword>
<protein>
    <submittedName>
        <fullName evidence="6">Multicopper oxidase family protein</fullName>
    </submittedName>
</protein>
<dbReference type="Proteomes" id="UP001164965">
    <property type="component" value="Plasmid unnamed2"/>
</dbReference>
<dbReference type="InterPro" id="IPR045087">
    <property type="entry name" value="Cu-oxidase_fam"/>
</dbReference>
<dbReference type="InterPro" id="IPR011706">
    <property type="entry name" value="Cu-oxidase_C"/>
</dbReference>
<feature type="domain" description="Plastocyanin-like" evidence="3">
    <location>
        <begin position="210"/>
        <end position="296"/>
    </location>
</feature>
<dbReference type="Pfam" id="PF00394">
    <property type="entry name" value="Cu-oxidase"/>
    <property type="match status" value="1"/>
</dbReference>
<dbReference type="Pfam" id="PF07732">
    <property type="entry name" value="Cu-oxidase_3"/>
    <property type="match status" value="1"/>
</dbReference>
<organism evidence="6 7">
    <name type="scientific">Rhodococcus antarcticus</name>
    <dbReference type="NCBI Taxonomy" id="2987751"/>
    <lineage>
        <taxon>Bacteria</taxon>
        <taxon>Bacillati</taxon>
        <taxon>Actinomycetota</taxon>
        <taxon>Actinomycetes</taxon>
        <taxon>Mycobacteriales</taxon>
        <taxon>Nocardiaceae</taxon>
        <taxon>Rhodococcus</taxon>
    </lineage>
</organism>
<feature type="domain" description="Plastocyanin-like" evidence="4">
    <location>
        <begin position="377"/>
        <end position="479"/>
    </location>
</feature>
<evidence type="ECO:0000259" key="5">
    <source>
        <dbReference type="Pfam" id="PF07732"/>
    </source>
</evidence>
<geneLocation type="plasmid" evidence="6 7">
    <name>unnamed2</name>
</geneLocation>
<dbReference type="PANTHER" id="PTHR11709:SF2">
    <property type="entry name" value="MULTICOPPER OXIDASE LPR1"/>
    <property type="match status" value="1"/>
</dbReference>
<dbReference type="Gene3D" id="2.60.40.420">
    <property type="entry name" value="Cupredoxins - blue copper proteins"/>
    <property type="match status" value="3"/>
</dbReference>
<dbReference type="CDD" id="cd13881">
    <property type="entry name" value="CuRO_2_McoC_like"/>
    <property type="match status" value="1"/>
</dbReference>
<evidence type="ECO:0000259" key="3">
    <source>
        <dbReference type="Pfam" id="PF00394"/>
    </source>
</evidence>
<accession>A0ABY6P5J2</accession>
<reference evidence="6" key="1">
    <citation type="submission" date="2022-10" db="EMBL/GenBank/DDBJ databases">
        <title>Rhodococcus sp.75.</title>
        <authorList>
            <person name="Sun M."/>
        </authorList>
    </citation>
    <scope>NUCLEOTIDE SEQUENCE</scope>
    <source>
        <strain evidence="6">75</strain>
        <plasmid evidence="6">unnamed2</plasmid>
    </source>
</reference>
<dbReference type="InterPro" id="IPR002355">
    <property type="entry name" value="Cu_oxidase_Cu_BS"/>
</dbReference>
<sequence>MTGAISRRSFLLVGGAGVVATAVGGIGRVRSSGSGFDPVVGGPLRSPPVLASSGGVLVATLEAARSQLPVAGRVVTALGYNGGLPGPTLRVHPGDLVGVSLVNRLDVPTNLHVHGLTVSPEGNGDNVFRRVAPGETGQYEYRLPADHPPGVFWYHPHVHGAVADQVFGGLYGAIIVEDPAASAIAARDEVMVISDTTIDGGEVSGSVSAMQRMRGREGELLLLNGQASPTIAARPGERVRWRVVNACASRYVTLQLEGHRFGVLGVDSGRTAAPQDTEQVTLAPGNRADLLITAAAGRSVLRALPHDRGGSMMGGTSTGQATTLATLEVTGEQAAAPSPVPVQPVPTDLRGAQISGRRTLTFAMGMGMGMGGGMTATIDGATFDPRRVDQDPRSGTVEEWVLRNTSTLSHPVHLHVWPMQVVSQDGTLVAGVVVRDVVDVPAGASVTVRIAFTGPVGRTVYHCHILDHEDAGMMGVVDVR</sequence>
<dbReference type="CDD" id="cd13853">
    <property type="entry name" value="CuRO_1_Tth-MCO_like"/>
    <property type="match status" value="1"/>
</dbReference>